<protein>
    <submittedName>
        <fullName evidence="6">Sugar O-acetyltransferase</fullName>
    </submittedName>
</protein>
<comment type="similarity">
    <text evidence="1">Belongs to the transferase hexapeptide repeat family.</text>
</comment>
<gene>
    <name evidence="6" type="ORF">J5Y05_05565</name>
</gene>
<dbReference type="SUPFAM" id="SSF51161">
    <property type="entry name" value="Trimeric LpxA-like enzymes"/>
    <property type="match status" value="1"/>
</dbReference>
<evidence type="ECO:0000256" key="3">
    <source>
        <dbReference type="ARBA" id="ARBA00022737"/>
    </source>
</evidence>
<dbReference type="Pfam" id="PF00132">
    <property type="entry name" value="Hexapep"/>
    <property type="match status" value="1"/>
</dbReference>
<dbReference type="Gene3D" id="2.160.10.10">
    <property type="entry name" value="Hexapeptide repeat proteins"/>
    <property type="match status" value="1"/>
</dbReference>
<evidence type="ECO:0000259" key="5">
    <source>
        <dbReference type="SMART" id="SM01266"/>
    </source>
</evidence>
<dbReference type="PANTHER" id="PTHR23416:SF23">
    <property type="entry name" value="ACETYLTRANSFERASE C18B11.09C-RELATED"/>
    <property type="match status" value="1"/>
</dbReference>
<dbReference type="InterPro" id="IPR051159">
    <property type="entry name" value="Hexapeptide_acetyltransf"/>
</dbReference>
<keyword evidence="7" id="KW-1185">Reference proteome</keyword>
<evidence type="ECO:0000256" key="4">
    <source>
        <dbReference type="ARBA" id="ARBA00023315"/>
    </source>
</evidence>
<evidence type="ECO:0000313" key="6">
    <source>
        <dbReference type="EMBL" id="MBQ0825978.1"/>
    </source>
</evidence>
<dbReference type="Pfam" id="PF12464">
    <property type="entry name" value="Mac"/>
    <property type="match status" value="1"/>
</dbReference>
<keyword evidence="4" id="KW-0012">Acyltransferase</keyword>
<dbReference type="InterPro" id="IPR001451">
    <property type="entry name" value="Hexapep"/>
</dbReference>
<dbReference type="EMBL" id="JAGPNL010000001">
    <property type="protein sequence ID" value="MBQ0825978.1"/>
    <property type="molecule type" value="Genomic_DNA"/>
</dbReference>
<dbReference type="GO" id="GO:0008374">
    <property type="term" value="F:O-acyltransferase activity"/>
    <property type="evidence" value="ECO:0007669"/>
    <property type="project" value="TreeGrafter"/>
</dbReference>
<feature type="domain" description="Maltose/galactoside acetyltransferase" evidence="5">
    <location>
        <begin position="14"/>
        <end position="68"/>
    </location>
</feature>
<dbReference type="RefSeq" id="WP_210868661.1">
    <property type="nucleotide sequence ID" value="NZ_JAGPNL010000001.1"/>
</dbReference>
<dbReference type="GO" id="GO:0016407">
    <property type="term" value="F:acetyltransferase activity"/>
    <property type="evidence" value="ECO:0007669"/>
    <property type="project" value="InterPro"/>
</dbReference>
<sequence>MPKDHFAGDPRTHLERMRAGDLYIADDPEIARMQQRAVRLAARYQAAFAEDADAARPLLAELLGSLGEEAQVRPPLYVDYGTNITIGARTFVNYHLTALDVAAITIGEDCQIGPNVQLLTPTHPLEPGPRRDKLEAARPIVIGDNVWIGGGAIVLPGVTIGDDSVVGAGAVVTKDVPPGVVAVGNPARTVRTL</sequence>
<dbReference type="InterPro" id="IPR018357">
    <property type="entry name" value="Hexapep_transf_CS"/>
</dbReference>
<proteinExistence type="inferred from homology"/>
<dbReference type="InterPro" id="IPR024688">
    <property type="entry name" value="Mac_dom"/>
</dbReference>
<dbReference type="CDD" id="cd03357">
    <property type="entry name" value="LbH_MAT_GAT"/>
    <property type="match status" value="1"/>
</dbReference>
<dbReference type="InterPro" id="IPR011004">
    <property type="entry name" value="Trimer_LpxA-like_sf"/>
</dbReference>
<dbReference type="Proteomes" id="UP000677875">
    <property type="component" value="Unassembled WGS sequence"/>
</dbReference>
<evidence type="ECO:0000256" key="2">
    <source>
        <dbReference type="ARBA" id="ARBA00022679"/>
    </source>
</evidence>
<evidence type="ECO:0000313" key="7">
    <source>
        <dbReference type="Proteomes" id="UP000677875"/>
    </source>
</evidence>
<keyword evidence="3" id="KW-0677">Repeat</keyword>
<accession>A0A940X9M8</accession>
<keyword evidence="2" id="KW-0808">Transferase</keyword>
<dbReference type="SMART" id="SM01266">
    <property type="entry name" value="Mac"/>
    <property type="match status" value="1"/>
</dbReference>
<dbReference type="FunFam" id="2.160.10.10:FF:000025">
    <property type="entry name" value="Hexapeptide-repeat containing-acetyltransferase"/>
    <property type="match status" value="1"/>
</dbReference>
<organism evidence="6 7">
    <name type="scientific">Streptomyces tagetis</name>
    <dbReference type="NCBI Taxonomy" id="2820809"/>
    <lineage>
        <taxon>Bacteria</taxon>
        <taxon>Bacillati</taxon>
        <taxon>Actinomycetota</taxon>
        <taxon>Actinomycetes</taxon>
        <taxon>Kitasatosporales</taxon>
        <taxon>Streptomycetaceae</taxon>
        <taxon>Streptomyces</taxon>
    </lineage>
</organism>
<dbReference type="GO" id="GO:0005829">
    <property type="term" value="C:cytosol"/>
    <property type="evidence" value="ECO:0007669"/>
    <property type="project" value="TreeGrafter"/>
</dbReference>
<dbReference type="PROSITE" id="PS00101">
    <property type="entry name" value="HEXAPEP_TRANSFERASES"/>
    <property type="match status" value="1"/>
</dbReference>
<evidence type="ECO:0000256" key="1">
    <source>
        <dbReference type="ARBA" id="ARBA00007274"/>
    </source>
</evidence>
<comment type="caution">
    <text evidence="6">The sequence shown here is derived from an EMBL/GenBank/DDBJ whole genome shotgun (WGS) entry which is preliminary data.</text>
</comment>
<reference evidence="6" key="1">
    <citation type="submission" date="2021-04" db="EMBL/GenBank/DDBJ databases">
        <title>Genome seq and assembly of Streptomyces sp. RG38.</title>
        <authorList>
            <person name="Chhetri G."/>
        </authorList>
    </citation>
    <scope>NUCLEOTIDE SEQUENCE</scope>
    <source>
        <strain evidence="6">RG38</strain>
    </source>
</reference>
<name>A0A940X9M8_9ACTN</name>
<dbReference type="AlphaFoldDB" id="A0A940X9M8"/>
<dbReference type="PANTHER" id="PTHR23416">
    <property type="entry name" value="SIALIC ACID SYNTHASE-RELATED"/>
    <property type="match status" value="1"/>
</dbReference>